<evidence type="ECO:0000313" key="3">
    <source>
        <dbReference type="Proteomes" id="UP000037460"/>
    </source>
</evidence>
<reference evidence="3" key="1">
    <citation type="journal article" date="2015" name="PLoS Genet.">
        <title>Genome Sequence and Transcriptome Analyses of Chrysochromulina tobin: Metabolic Tools for Enhanced Algal Fitness in the Prominent Order Prymnesiales (Haptophyceae).</title>
        <authorList>
            <person name="Hovde B.T."/>
            <person name="Deodato C.R."/>
            <person name="Hunsperger H.M."/>
            <person name="Ryken S.A."/>
            <person name="Yost W."/>
            <person name="Jha R.K."/>
            <person name="Patterson J."/>
            <person name="Monnat R.J. Jr."/>
            <person name="Barlow S.B."/>
            <person name="Starkenburg S.R."/>
            <person name="Cattolico R.A."/>
        </authorList>
    </citation>
    <scope>NUCLEOTIDE SEQUENCE</scope>
    <source>
        <strain evidence="3">CCMP291</strain>
    </source>
</reference>
<dbReference type="AlphaFoldDB" id="A0A0M0JHV8"/>
<comment type="caution">
    <text evidence="2">The sequence shown here is derived from an EMBL/GenBank/DDBJ whole genome shotgun (WGS) entry which is preliminary data.</text>
</comment>
<protein>
    <submittedName>
        <fullName evidence="2">Uncharacterized protein</fullName>
    </submittedName>
</protein>
<evidence type="ECO:0000313" key="2">
    <source>
        <dbReference type="EMBL" id="KOO25823.1"/>
    </source>
</evidence>
<evidence type="ECO:0000256" key="1">
    <source>
        <dbReference type="SAM" id="MobiDB-lite"/>
    </source>
</evidence>
<dbReference type="EMBL" id="JWZX01002924">
    <property type="protein sequence ID" value="KOO25823.1"/>
    <property type="molecule type" value="Genomic_DNA"/>
</dbReference>
<feature type="region of interest" description="Disordered" evidence="1">
    <location>
        <begin position="191"/>
        <end position="215"/>
    </location>
</feature>
<name>A0A0M0JHV8_9EUKA</name>
<sequence>MAIKHKQKQILLSAAGESCLKDPIADPSKRDLSVKNLKKAVAQSTKAKDNFSVKGYLQSMPPLTCRLKHSLDPGEATCRGTVINGKCLQCNMEGVTGVYGYSSELVIADDAFDNQHSMVLKICDAAGFALFGCKATEFMGLDQAARAEKQCAVMQEYYKFTVMVMNADKQNAIAICTGAEPIVPMTPTKMLEDKAGSSSEQVTDARGRKRRAGDQ</sequence>
<proteinExistence type="predicted"/>
<dbReference type="Proteomes" id="UP000037460">
    <property type="component" value="Unassembled WGS sequence"/>
</dbReference>
<keyword evidence="3" id="KW-1185">Reference proteome</keyword>
<organism evidence="2 3">
    <name type="scientific">Chrysochromulina tobinii</name>
    <dbReference type="NCBI Taxonomy" id="1460289"/>
    <lineage>
        <taxon>Eukaryota</taxon>
        <taxon>Haptista</taxon>
        <taxon>Haptophyta</taxon>
        <taxon>Prymnesiophyceae</taxon>
        <taxon>Prymnesiales</taxon>
        <taxon>Chrysochromulinaceae</taxon>
        <taxon>Chrysochromulina</taxon>
    </lineage>
</organism>
<gene>
    <name evidence="2" type="ORF">Ctob_008016</name>
</gene>
<accession>A0A0M0JHV8</accession>